<keyword evidence="3" id="KW-1185">Reference proteome</keyword>
<protein>
    <submittedName>
        <fullName evidence="2">Putative transcription factor</fullName>
    </submittedName>
</protein>
<reference evidence="2" key="1">
    <citation type="submission" date="2016-03" db="EMBL/GenBank/DDBJ databases">
        <title>Draft genome sequence of Rosellinia necatrix.</title>
        <authorList>
            <person name="Kanematsu S."/>
        </authorList>
    </citation>
    <scope>NUCLEOTIDE SEQUENCE [LARGE SCALE GENOMIC DNA]</scope>
    <source>
        <strain evidence="2">W97</strain>
    </source>
</reference>
<name>A0A1W2TNL2_ROSNE</name>
<dbReference type="PANTHER" id="PTHR39609:SF1">
    <property type="entry name" value="RFEG"/>
    <property type="match status" value="1"/>
</dbReference>
<sequence length="345" mass="37264">MARRPPASGTTLPQQTRQNEYFVPRDGIDREVITADICRYLGNDALVRPGNYENPENGQIIQGYFINAYRNLTSAMIQDLKADSARWDQERRQQSANRSNAGGGVQYRNSDIHQLRQHYGPTDSSYPGTAGGDPFDNAPRYPGTGTSGYTGAASSYPQQYAAAQGGYTQSGYTANTSQFAPSPGNVPPYGSGHSVTTAGFGQTSSNPPYNIVDHNLRAGTQTQADPYGNDPYGASRDPRGDPRDQRVPVTTTMAPARATYTTTGPPSTQAFAPQGQSSNYYPQGTTSASAPYPPAVQPGDPFYGRASPAGTASYSAASDQHGPSRRERESVERHTDQRHGHRNRR</sequence>
<dbReference type="OrthoDB" id="4146887at2759"/>
<gene>
    <name evidence="2" type="ORF">SAMD00023353_4400730</name>
</gene>
<feature type="compositionally biased region" description="Polar residues" evidence="1">
    <location>
        <begin position="193"/>
        <end position="208"/>
    </location>
</feature>
<dbReference type="PROSITE" id="PS00639">
    <property type="entry name" value="THIOL_PROTEASE_HIS"/>
    <property type="match status" value="1"/>
</dbReference>
<accession>A0A1W2TNL2</accession>
<dbReference type="AlphaFoldDB" id="A0A1W2TNL2"/>
<feature type="compositionally biased region" description="Polar residues" evidence="1">
    <location>
        <begin position="248"/>
        <end position="289"/>
    </location>
</feature>
<dbReference type="Proteomes" id="UP000054516">
    <property type="component" value="Unassembled WGS sequence"/>
</dbReference>
<evidence type="ECO:0000313" key="3">
    <source>
        <dbReference type="Proteomes" id="UP000054516"/>
    </source>
</evidence>
<feature type="compositionally biased region" description="Basic and acidic residues" evidence="1">
    <location>
        <begin position="322"/>
        <end position="338"/>
    </location>
</feature>
<feature type="region of interest" description="Disordered" evidence="1">
    <location>
        <begin position="174"/>
        <end position="345"/>
    </location>
</feature>
<evidence type="ECO:0000313" key="2">
    <source>
        <dbReference type="EMBL" id="GAP89963.2"/>
    </source>
</evidence>
<dbReference type="EMBL" id="DF977489">
    <property type="protein sequence ID" value="GAP89963.2"/>
    <property type="molecule type" value="Genomic_DNA"/>
</dbReference>
<feature type="compositionally biased region" description="Basic and acidic residues" evidence="1">
    <location>
        <begin position="236"/>
        <end position="246"/>
    </location>
</feature>
<dbReference type="STRING" id="77044.A0A1W2TNL2"/>
<dbReference type="PANTHER" id="PTHR39609">
    <property type="entry name" value="RFEG-RELATED"/>
    <property type="match status" value="1"/>
</dbReference>
<feature type="region of interest" description="Disordered" evidence="1">
    <location>
        <begin position="86"/>
        <end position="150"/>
    </location>
</feature>
<dbReference type="InterPro" id="IPR025660">
    <property type="entry name" value="Pept_his_AS"/>
</dbReference>
<organism evidence="2">
    <name type="scientific">Rosellinia necatrix</name>
    <name type="common">White root-rot fungus</name>
    <dbReference type="NCBI Taxonomy" id="77044"/>
    <lineage>
        <taxon>Eukaryota</taxon>
        <taxon>Fungi</taxon>
        <taxon>Dikarya</taxon>
        <taxon>Ascomycota</taxon>
        <taxon>Pezizomycotina</taxon>
        <taxon>Sordariomycetes</taxon>
        <taxon>Xylariomycetidae</taxon>
        <taxon>Xylariales</taxon>
        <taxon>Xylariaceae</taxon>
        <taxon>Rosellinia</taxon>
    </lineage>
</organism>
<evidence type="ECO:0000256" key="1">
    <source>
        <dbReference type="SAM" id="MobiDB-lite"/>
    </source>
</evidence>
<dbReference type="OMA" id="TEPPFRD"/>
<proteinExistence type="predicted"/>